<accession>A0A0U2Z3E9</accession>
<dbReference type="STRING" id="200991.AUC31_17575"/>
<dbReference type="Proteomes" id="UP000067683">
    <property type="component" value="Chromosome"/>
</dbReference>
<dbReference type="OrthoDB" id="2636416at2"/>
<protein>
    <submittedName>
        <fullName evidence="1">Uncharacterized protein</fullName>
    </submittedName>
</protein>
<evidence type="ECO:0000313" key="2">
    <source>
        <dbReference type="Proteomes" id="UP000067683"/>
    </source>
</evidence>
<dbReference type="RefSeq" id="WP_058380442.1">
    <property type="nucleotide sequence ID" value="NZ_CP013659.2"/>
</dbReference>
<proteinExistence type="predicted"/>
<reference evidence="1" key="1">
    <citation type="submission" date="2016-01" db="EMBL/GenBank/DDBJ databases">
        <title>Complete genome of Planococcus rifietoensis type strain M8.</title>
        <authorList>
            <person name="See-Too W.S."/>
        </authorList>
    </citation>
    <scope>NUCLEOTIDE SEQUENCE [LARGE SCALE GENOMIC DNA]</scope>
    <source>
        <strain evidence="1">M8</strain>
    </source>
</reference>
<dbReference type="AlphaFoldDB" id="A0A0U2Z3E9"/>
<sequence length="109" mass="12744">MELLVMRDLIKDGLGNYYTVTRIQDEKITVVNAFVHFTFRRLLGEDLVKEVNNHYSKSVAVGQYFQDSLKSRISGLESGKYPGGIYTWEDVEKKYEITHEVFYERDVNV</sequence>
<organism evidence="1 2">
    <name type="scientific">Planococcus rifietoensis</name>
    <dbReference type="NCBI Taxonomy" id="200991"/>
    <lineage>
        <taxon>Bacteria</taxon>
        <taxon>Bacillati</taxon>
        <taxon>Bacillota</taxon>
        <taxon>Bacilli</taxon>
        <taxon>Bacillales</taxon>
        <taxon>Caryophanaceae</taxon>
        <taxon>Planococcus</taxon>
    </lineage>
</organism>
<dbReference type="KEGG" id="prt:AUC31_17575"/>
<evidence type="ECO:0000313" key="1">
    <source>
        <dbReference type="EMBL" id="ALS76919.1"/>
    </source>
</evidence>
<name>A0A0U2Z3E9_9BACL</name>
<dbReference type="EMBL" id="CP013659">
    <property type="protein sequence ID" value="ALS76919.1"/>
    <property type="molecule type" value="Genomic_DNA"/>
</dbReference>
<gene>
    <name evidence="1" type="ORF">AUC31_17575</name>
</gene>
<keyword evidence="2" id="KW-1185">Reference proteome</keyword>